<dbReference type="GO" id="GO:0000455">
    <property type="term" value="P:enzyme-directed rRNA pseudouridine synthesis"/>
    <property type="evidence" value="ECO:0007669"/>
    <property type="project" value="UniProtKB-ARBA"/>
</dbReference>
<dbReference type="EC" id="5.4.99.-" evidence="8"/>
<gene>
    <name evidence="10" type="primary">rluD</name>
    <name evidence="10" type="ORF">IFO71_00325</name>
</gene>
<evidence type="ECO:0000256" key="1">
    <source>
        <dbReference type="ARBA" id="ARBA00010876"/>
    </source>
</evidence>
<dbReference type="Pfam" id="PF00849">
    <property type="entry name" value="PseudoU_synth_2"/>
    <property type="match status" value="1"/>
</dbReference>
<dbReference type="SUPFAM" id="SSF55174">
    <property type="entry name" value="Alpha-L RNA-binding motif"/>
    <property type="match status" value="1"/>
</dbReference>
<dbReference type="FunFam" id="3.30.2350.10:FF:000006">
    <property type="entry name" value="Pseudouridine synthase"/>
    <property type="match status" value="1"/>
</dbReference>
<evidence type="ECO:0000313" key="11">
    <source>
        <dbReference type="Proteomes" id="UP000613768"/>
    </source>
</evidence>
<dbReference type="InterPro" id="IPR020103">
    <property type="entry name" value="PsdUridine_synth_cat_dom_sf"/>
</dbReference>
<dbReference type="PANTHER" id="PTHR21600">
    <property type="entry name" value="MITOCHONDRIAL RNA PSEUDOURIDINE SYNTHASE"/>
    <property type="match status" value="1"/>
</dbReference>
<dbReference type="NCBIfam" id="NF008385">
    <property type="entry name" value="PRK11180.1"/>
    <property type="match status" value="1"/>
</dbReference>
<dbReference type="Pfam" id="PF01479">
    <property type="entry name" value="S4"/>
    <property type="match status" value="1"/>
</dbReference>
<dbReference type="PROSITE" id="PS50889">
    <property type="entry name" value="S4"/>
    <property type="match status" value="1"/>
</dbReference>
<dbReference type="Proteomes" id="UP000613768">
    <property type="component" value="Unassembled WGS sequence"/>
</dbReference>
<feature type="domain" description="RNA-binding S4" evidence="9">
    <location>
        <begin position="34"/>
        <end position="98"/>
    </location>
</feature>
<comment type="catalytic activity">
    <reaction evidence="8">
        <text>a uridine in RNA = a pseudouridine in RNA</text>
        <dbReference type="Rhea" id="RHEA:48348"/>
        <dbReference type="Rhea" id="RHEA-COMP:12068"/>
        <dbReference type="Rhea" id="RHEA-COMP:12069"/>
        <dbReference type="ChEBI" id="CHEBI:65314"/>
        <dbReference type="ChEBI" id="CHEBI:65315"/>
    </reaction>
</comment>
<evidence type="ECO:0000259" key="9">
    <source>
        <dbReference type="SMART" id="SM00363"/>
    </source>
</evidence>
<dbReference type="Gene3D" id="3.10.290.10">
    <property type="entry name" value="RNA-binding S4 domain"/>
    <property type="match status" value="1"/>
</dbReference>
<comment type="similarity">
    <text evidence="1 8">Belongs to the pseudouridine synthase RluA family.</text>
</comment>
<dbReference type="InterPro" id="IPR050188">
    <property type="entry name" value="RluA_PseudoU_synthase"/>
</dbReference>
<keyword evidence="2 7" id="KW-0694">RNA-binding</keyword>
<comment type="catalytic activity">
    <reaction evidence="4">
        <text>uridine(1911/1915/1917) in 23S rRNA = pseudouridine(1911/1915/1917) in 23S rRNA</text>
        <dbReference type="Rhea" id="RHEA:42524"/>
        <dbReference type="Rhea" id="RHEA-COMP:10097"/>
        <dbReference type="Rhea" id="RHEA-COMP:10098"/>
        <dbReference type="ChEBI" id="CHEBI:65314"/>
        <dbReference type="ChEBI" id="CHEBI:65315"/>
        <dbReference type="EC" id="5.4.99.23"/>
    </reaction>
</comment>
<protein>
    <recommendedName>
        <fullName evidence="8">Pseudouridine synthase</fullName>
        <ecNumber evidence="8">5.4.99.-</ecNumber>
    </recommendedName>
</protein>
<evidence type="ECO:0000256" key="7">
    <source>
        <dbReference type="PROSITE-ProRule" id="PRU00182"/>
    </source>
</evidence>
<dbReference type="GO" id="GO:0160140">
    <property type="term" value="F:23S rRNA pseudouridine(1911/1915/1917) synthase activity"/>
    <property type="evidence" value="ECO:0007669"/>
    <property type="project" value="UniProtKB-EC"/>
</dbReference>
<dbReference type="PANTHER" id="PTHR21600:SF44">
    <property type="entry name" value="RIBOSOMAL LARGE SUBUNIT PSEUDOURIDINE SYNTHASE D"/>
    <property type="match status" value="1"/>
</dbReference>
<reference evidence="10 11" key="1">
    <citation type="submission" date="2020-09" db="EMBL/GenBank/DDBJ databases">
        <title>Pseudoxanthomonas sp. CAU 1598 isolated from sand of Yaerae Beach.</title>
        <authorList>
            <person name="Kim W."/>
        </authorList>
    </citation>
    <scope>NUCLEOTIDE SEQUENCE [LARGE SCALE GENOMIC DNA]</scope>
    <source>
        <strain evidence="10 11">CAU 1598</strain>
    </source>
</reference>
<dbReference type="AlphaFoldDB" id="A0AAW3ZD85"/>
<dbReference type="SUPFAM" id="SSF55120">
    <property type="entry name" value="Pseudouridine synthase"/>
    <property type="match status" value="1"/>
</dbReference>
<evidence type="ECO:0000256" key="2">
    <source>
        <dbReference type="ARBA" id="ARBA00022884"/>
    </source>
</evidence>
<evidence type="ECO:0000313" key="10">
    <source>
        <dbReference type="EMBL" id="MBD8524176.1"/>
    </source>
</evidence>
<accession>A0AAW3ZD85</accession>
<dbReference type="InterPro" id="IPR036986">
    <property type="entry name" value="S4_RNA-bd_sf"/>
</dbReference>
<evidence type="ECO:0000256" key="3">
    <source>
        <dbReference type="ARBA" id="ARBA00023235"/>
    </source>
</evidence>
<evidence type="ECO:0000256" key="5">
    <source>
        <dbReference type="ARBA" id="ARBA00056072"/>
    </source>
</evidence>
<comment type="caution">
    <text evidence="10">The sequence shown here is derived from an EMBL/GenBank/DDBJ whole genome shotgun (WGS) entry which is preliminary data.</text>
</comment>
<comment type="function">
    <text evidence="5">Responsible for synthesis of pseudouridine from uracil at positions 1911, 1915 and 1917 in 23S ribosomal RNA.</text>
</comment>
<keyword evidence="11" id="KW-1185">Reference proteome</keyword>
<dbReference type="InterPro" id="IPR002942">
    <property type="entry name" value="S4_RNA-bd"/>
</dbReference>
<sequence length="342" mass="37481">MNKNRTFSEPVSQTGAGAHHIALAEQVPESLSGLRLDQAAAQMFPEYSRSRITQWIKNGELRLDGQVAKPKDPVVGGQRIRVAADLPQVVESAPENIPLELLYQDEALLIVNKPAGLVVHPGAGNRQGTLVNALLHLDPALDRLPRAGIVHRLDKDTSGALLVARTPEAHAALVAMLAERQIRRQYEAVVTGVMLAGSTVDAPLDRHPTDRLRRAVVANGRPAVTHYRVRERFRAHSHIECKLETGRTHQIRVHMAHIRYPLIGDPLYGGSLRLPKQASEECTSILRGFKRQALHAERLGFEHPFTGESIEVTAPRPADLQQLLEVLRADAADAADAAKAGR</sequence>
<evidence type="ECO:0000256" key="4">
    <source>
        <dbReference type="ARBA" id="ARBA00036882"/>
    </source>
</evidence>
<dbReference type="SMART" id="SM00363">
    <property type="entry name" value="S4"/>
    <property type="match status" value="1"/>
</dbReference>
<dbReference type="InterPro" id="IPR006224">
    <property type="entry name" value="PsdUridine_synth_RluA-like_CS"/>
</dbReference>
<organism evidence="10 11">
    <name type="scientific">Pseudomarimonas arenosa</name>
    <dbReference type="NCBI Taxonomy" id="2774145"/>
    <lineage>
        <taxon>Bacteria</taxon>
        <taxon>Pseudomonadati</taxon>
        <taxon>Pseudomonadota</taxon>
        <taxon>Gammaproteobacteria</taxon>
        <taxon>Lysobacterales</taxon>
        <taxon>Lysobacteraceae</taxon>
        <taxon>Pseudomarimonas</taxon>
    </lineage>
</organism>
<dbReference type="RefSeq" id="WP_192027523.1">
    <property type="nucleotide sequence ID" value="NZ_JACYTR010000001.1"/>
</dbReference>
<dbReference type="PROSITE" id="PS01129">
    <property type="entry name" value="PSI_RLU"/>
    <property type="match status" value="1"/>
</dbReference>
<feature type="active site" evidence="6">
    <location>
        <position position="154"/>
    </location>
</feature>
<keyword evidence="3 8" id="KW-0413">Isomerase</keyword>
<dbReference type="Gene3D" id="3.30.2350.10">
    <property type="entry name" value="Pseudouridine synthase"/>
    <property type="match status" value="1"/>
</dbReference>
<dbReference type="InterPro" id="IPR006225">
    <property type="entry name" value="PsdUridine_synth_RluC/D"/>
</dbReference>
<evidence type="ECO:0000256" key="6">
    <source>
        <dbReference type="PIRSR" id="PIRSR606225-1"/>
    </source>
</evidence>
<dbReference type="CDD" id="cd00165">
    <property type="entry name" value="S4"/>
    <property type="match status" value="1"/>
</dbReference>
<dbReference type="InterPro" id="IPR006145">
    <property type="entry name" value="PsdUridine_synth_RsuA/RluA"/>
</dbReference>
<evidence type="ECO:0000256" key="8">
    <source>
        <dbReference type="RuleBase" id="RU362028"/>
    </source>
</evidence>
<name>A0AAW3ZD85_9GAMM</name>
<dbReference type="EMBL" id="JACYTR010000001">
    <property type="protein sequence ID" value="MBD8524176.1"/>
    <property type="molecule type" value="Genomic_DNA"/>
</dbReference>
<dbReference type="NCBIfam" id="TIGR00005">
    <property type="entry name" value="rluA_subfam"/>
    <property type="match status" value="1"/>
</dbReference>
<dbReference type="GO" id="GO:0003723">
    <property type="term" value="F:RNA binding"/>
    <property type="evidence" value="ECO:0007669"/>
    <property type="project" value="UniProtKB-KW"/>
</dbReference>
<dbReference type="CDD" id="cd02869">
    <property type="entry name" value="PseudoU_synth_RluA_like"/>
    <property type="match status" value="1"/>
</dbReference>
<proteinExistence type="inferred from homology"/>